<sequence>MTYQLVILSNEEEEIAFKEMKTVALKKCDPKVAEFMGCARDRTFTGFVLCRPMLKAMDECLGQFTKEDTRDSFRASMYEKKERKMAEALAKNIE</sequence>
<dbReference type="GO" id="GO:0005743">
    <property type="term" value="C:mitochondrial inner membrane"/>
    <property type="evidence" value="ECO:0007669"/>
    <property type="project" value="UniProtKB-SubCell"/>
</dbReference>
<comment type="function">
    <text evidence="3">Required for mitochondrial cytochrome c oxidase (COX) assembly and respiration.</text>
</comment>
<comment type="subcellular location">
    <subcellularLocation>
        <location evidence="3">Mitochondrion inner membrane</location>
    </subcellularLocation>
</comment>
<dbReference type="InterPro" id="IPR013892">
    <property type="entry name" value="Cyt_c_biogenesis_Cmc1-like"/>
</dbReference>
<dbReference type="EMBL" id="MCGO01000033">
    <property type="protein sequence ID" value="ORY40960.1"/>
    <property type="molecule type" value="Genomic_DNA"/>
</dbReference>
<keyword evidence="2" id="KW-1015">Disulfide bond</keyword>
<evidence type="ECO:0000256" key="3">
    <source>
        <dbReference type="RuleBase" id="RU364104"/>
    </source>
</evidence>
<keyword evidence="3" id="KW-0472">Membrane</keyword>
<organism evidence="4 5">
    <name type="scientific">Rhizoclosmatium globosum</name>
    <dbReference type="NCBI Taxonomy" id="329046"/>
    <lineage>
        <taxon>Eukaryota</taxon>
        <taxon>Fungi</taxon>
        <taxon>Fungi incertae sedis</taxon>
        <taxon>Chytridiomycota</taxon>
        <taxon>Chytridiomycota incertae sedis</taxon>
        <taxon>Chytridiomycetes</taxon>
        <taxon>Chytridiales</taxon>
        <taxon>Chytriomycetaceae</taxon>
        <taxon>Rhizoclosmatium</taxon>
    </lineage>
</organism>
<dbReference type="AlphaFoldDB" id="A0A1Y2C1Q9"/>
<comment type="similarity">
    <text evidence="1 3">Belongs to the CMC family.</text>
</comment>
<dbReference type="Proteomes" id="UP000193642">
    <property type="component" value="Unassembled WGS sequence"/>
</dbReference>
<keyword evidence="3" id="KW-0496">Mitochondrion</keyword>
<dbReference type="OrthoDB" id="6224010at2759"/>
<dbReference type="Pfam" id="PF08583">
    <property type="entry name" value="Cmc1"/>
    <property type="match status" value="1"/>
</dbReference>
<keyword evidence="5" id="KW-1185">Reference proteome</keyword>
<keyword evidence="3" id="KW-0999">Mitochondrion inner membrane</keyword>
<gene>
    <name evidence="4" type="ORF">BCR33DRAFT_787193</name>
</gene>
<name>A0A1Y2C1Q9_9FUNG</name>
<accession>A0A1Y2C1Q9</accession>
<evidence type="ECO:0000313" key="5">
    <source>
        <dbReference type="Proteomes" id="UP000193642"/>
    </source>
</evidence>
<evidence type="ECO:0000256" key="1">
    <source>
        <dbReference type="ARBA" id="ARBA00007347"/>
    </source>
</evidence>
<comment type="caution">
    <text evidence="4">The sequence shown here is derived from an EMBL/GenBank/DDBJ whole genome shotgun (WGS) entry which is preliminary data.</text>
</comment>
<evidence type="ECO:0000256" key="2">
    <source>
        <dbReference type="ARBA" id="ARBA00023157"/>
    </source>
</evidence>
<proteinExistence type="inferred from homology"/>
<reference evidence="4 5" key="1">
    <citation type="submission" date="2016-07" db="EMBL/GenBank/DDBJ databases">
        <title>Pervasive Adenine N6-methylation of Active Genes in Fungi.</title>
        <authorList>
            <consortium name="DOE Joint Genome Institute"/>
            <person name="Mondo S.J."/>
            <person name="Dannebaum R.O."/>
            <person name="Kuo R.C."/>
            <person name="Labutti K."/>
            <person name="Haridas S."/>
            <person name="Kuo A."/>
            <person name="Salamov A."/>
            <person name="Ahrendt S.R."/>
            <person name="Lipzen A."/>
            <person name="Sullivan W."/>
            <person name="Andreopoulos W.B."/>
            <person name="Clum A."/>
            <person name="Lindquist E."/>
            <person name="Daum C."/>
            <person name="Ramamoorthy G.K."/>
            <person name="Gryganskyi A."/>
            <person name="Culley D."/>
            <person name="Magnuson J.K."/>
            <person name="James T.Y."/>
            <person name="O'Malley M.A."/>
            <person name="Stajich J.E."/>
            <person name="Spatafora J.W."/>
            <person name="Visel A."/>
            <person name="Grigoriev I.V."/>
        </authorList>
    </citation>
    <scope>NUCLEOTIDE SEQUENCE [LARGE SCALE GENOMIC DNA]</scope>
    <source>
        <strain evidence="4 5">JEL800</strain>
    </source>
</reference>
<evidence type="ECO:0000313" key="4">
    <source>
        <dbReference type="EMBL" id="ORY40960.1"/>
    </source>
</evidence>
<protein>
    <recommendedName>
        <fullName evidence="3">COX assembly mitochondrial protein</fullName>
    </recommendedName>
</protein>
<keyword evidence="3" id="KW-0143">Chaperone</keyword>